<evidence type="ECO:0000313" key="1">
    <source>
        <dbReference type="EMBL" id="KAI4334278.1"/>
    </source>
</evidence>
<organism evidence="1 2">
    <name type="scientific">Bauhinia variegata</name>
    <name type="common">Purple orchid tree</name>
    <name type="synonym">Phanera variegata</name>
    <dbReference type="NCBI Taxonomy" id="167791"/>
    <lineage>
        <taxon>Eukaryota</taxon>
        <taxon>Viridiplantae</taxon>
        <taxon>Streptophyta</taxon>
        <taxon>Embryophyta</taxon>
        <taxon>Tracheophyta</taxon>
        <taxon>Spermatophyta</taxon>
        <taxon>Magnoliopsida</taxon>
        <taxon>eudicotyledons</taxon>
        <taxon>Gunneridae</taxon>
        <taxon>Pentapetalae</taxon>
        <taxon>rosids</taxon>
        <taxon>fabids</taxon>
        <taxon>Fabales</taxon>
        <taxon>Fabaceae</taxon>
        <taxon>Cercidoideae</taxon>
        <taxon>Cercideae</taxon>
        <taxon>Bauhiniinae</taxon>
        <taxon>Bauhinia</taxon>
    </lineage>
</organism>
<keyword evidence="2" id="KW-1185">Reference proteome</keyword>
<name>A0ACB9NE18_BAUVA</name>
<accession>A0ACB9NE18</accession>
<proteinExistence type="predicted"/>
<gene>
    <name evidence="1" type="ORF">L6164_018988</name>
</gene>
<evidence type="ECO:0000313" key="2">
    <source>
        <dbReference type="Proteomes" id="UP000828941"/>
    </source>
</evidence>
<dbReference type="EMBL" id="CM039432">
    <property type="protein sequence ID" value="KAI4334278.1"/>
    <property type="molecule type" value="Genomic_DNA"/>
</dbReference>
<reference evidence="1 2" key="1">
    <citation type="journal article" date="2022" name="DNA Res.">
        <title>Chromosomal-level genome assembly of the orchid tree Bauhinia variegata (Leguminosae; Cercidoideae) supports the allotetraploid origin hypothesis of Bauhinia.</title>
        <authorList>
            <person name="Zhong Y."/>
            <person name="Chen Y."/>
            <person name="Zheng D."/>
            <person name="Pang J."/>
            <person name="Liu Y."/>
            <person name="Luo S."/>
            <person name="Meng S."/>
            <person name="Qian L."/>
            <person name="Wei D."/>
            <person name="Dai S."/>
            <person name="Zhou R."/>
        </authorList>
    </citation>
    <scope>NUCLEOTIDE SEQUENCE [LARGE SCALE GENOMIC DNA]</scope>
    <source>
        <strain evidence="1">BV-YZ2020</strain>
    </source>
</reference>
<sequence>MDFENIESSSSSPSWSSSSPLSPCPCQLSPCSTTNPKHLSSDHSQLLSSSHKRRAGRKKFQETRHPVYRGVRQRNGDRWVCEVREPNKKSRIWLGTYPKPEMAARAHDVAAVALRGSSAMLNFPDSAFLLPVARSSSPRDIRAAAAKAAEAFRPTSSSSSSSEGIRAVESEKVLEGSVAIDDINKIISGKNHSGNDQFTSTPFLDEEVMFNELGFLDRMAEGLCLTPPSMERALDWDDIARGMDFSLWTQ</sequence>
<protein>
    <submittedName>
        <fullName evidence="1">Uncharacterized protein</fullName>
    </submittedName>
</protein>
<comment type="caution">
    <text evidence="1">The sequence shown here is derived from an EMBL/GenBank/DDBJ whole genome shotgun (WGS) entry which is preliminary data.</text>
</comment>
<dbReference type="Proteomes" id="UP000828941">
    <property type="component" value="Chromosome 7"/>
</dbReference>